<dbReference type="EMBL" id="BAAAPW010000005">
    <property type="protein sequence ID" value="GAA2042228.1"/>
    <property type="molecule type" value="Genomic_DNA"/>
</dbReference>
<gene>
    <name evidence="6" type="ORF">GCM10009819_30750</name>
</gene>
<dbReference type="Pfam" id="PF19361">
    <property type="entry name" value="DUF5937"/>
    <property type="match status" value="1"/>
</dbReference>
<name>A0ABN2URS7_9MICO</name>
<dbReference type="InterPro" id="IPR036390">
    <property type="entry name" value="WH_DNA-bd_sf"/>
</dbReference>
<dbReference type="PRINTS" id="PR00778">
    <property type="entry name" value="HTHARSR"/>
</dbReference>
<dbReference type="SUPFAM" id="SSF46785">
    <property type="entry name" value="Winged helix' DNA-binding domain"/>
    <property type="match status" value="1"/>
</dbReference>
<dbReference type="InterPro" id="IPR001845">
    <property type="entry name" value="HTH_ArsR_DNA-bd_dom"/>
</dbReference>
<dbReference type="Gene3D" id="1.10.10.10">
    <property type="entry name" value="Winged helix-like DNA-binding domain superfamily/Winged helix DNA-binding domain"/>
    <property type="match status" value="1"/>
</dbReference>
<keyword evidence="3" id="KW-0804">Transcription</keyword>
<keyword evidence="7" id="KW-1185">Reference proteome</keyword>
<evidence type="ECO:0000256" key="4">
    <source>
        <dbReference type="SAM" id="MobiDB-lite"/>
    </source>
</evidence>
<feature type="region of interest" description="Disordered" evidence="4">
    <location>
        <begin position="324"/>
        <end position="370"/>
    </location>
</feature>
<comment type="caution">
    <text evidence="6">The sequence shown here is derived from an EMBL/GenBank/DDBJ whole genome shotgun (WGS) entry which is preliminary data.</text>
</comment>
<dbReference type="InterPro" id="IPR051011">
    <property type="entry name" value="Metal_resp_trans_reg"/>
</dbReference>
<evidence type="ECO:0000256" key="1">
    <source>
        <dbReference type="ARBA" id="ARBA00023015"/>
    </source>
</evidence>
<evidence type="ECO:0000256" key="2">
    <source>
        <dbReference type="ARBA" id="ARBA00023125"/>
    </source>
</evidence>
<keyword evidence="2" id="KW-0238">DNA-binding</keyword>
<evidence type="ECO:0000259" key="5">
    <source>
        <dbReference type="SMART" id="SM00418"/>
    </source>
</evidence>
<dbReference type="InterPro" id="IPR045981">
    <property type="entry name" value="DUF5937"/>
</dbReference>
<dbReference type="InterPro" id="IPR011991">
    <property type="entry name" value="ArsR-like_HTH"/>
</dbReference>
<dbReference type="Pfam" id="PF01022">
    <property type="entry name" value="HTH_5"/>
    <property type="match status" value="1"/>
</dbReference>
<dbReference type="PANTHER" id="PTHR43132:SF8">
    <property type="entry name" value="HTH-TYPE TRANSCRIPTIONAL REGULATOR KMTR"/>
    <property type="match status" value="1"/>
</dbReference>
<sequence length="384" mass="41824">MARYVDFRLAPGDVSAIRFGLSPGHELCHAVRVLQRPGDHPLQWGWLRGVRDRVPRDAFEVLAVIVGERGYFPDFLTTTPTWDLDPDDEVARLREAPDERMRVDLGKVVVRSTGARQRAVLAMLDDLPRARAVIADAWLELWSALLEPVWPQVERLLRADIAVRSRRIATDGIASMVRGIHHTVGWHEGALRVELQLHAEELDCRGSGIVLVPSVLGGLGCAVITEPPAQPTLFYPAQGVTENWAADAAALADALGALLGQTRAGILLAAHDERTTSQVAADAGLAISTASHHLAVLREAGLVGSRRDGSRVLHRRTALGEALAGGADRGDRPATPFPPARPRVALPHRRPHAPDPRAHRRARTARCAPGRCAERTRRCAAHPR</sequence>
<dbReference type="CDD" id="cd00090">
    <property type="entry name" value="HTH_ARSR"/>
    <property type="match status" value="1"/>
</dbReference>
<evidence type="ECO:0000313" key="7">
    <source>
        <dbReference type="Proteomes" id="UP001501196"/>
    </source>
</evidence>
<keyword evidence="1" id="KW-0805">Transcription regulation</keyword>
<feature type="domain" description="HTH arsR-type" evidence="5">
    <location>
        <begin position="253"/>
        <end position="328"/>
    </location>
</feature>
<dbReference type="RefSeq" id="WP_344376369.1">
    <property type="nucleotide sequence ID" value="NZ_BAAAPW010000005.1"/>
</dbReference>
<protein>
    <submittedName>
        <fullName evidence="6">Winged helix-turn-helix domain-containing protein</fullName>
    </submittedName>
</protein>
<evidence type="ECO:0000256" key="3">
    <source>
        <dbReference type="ARBA" id="ARBA00023163"/>
    </source>
</evidence>
<dbReference type="Proteomes" id="UP001501196">
    <property type="component" value="Unassembled WGS sequence"/>
</dbReference>
<dbReference type="PANTHER" id="PTHR43132">
    <property type="entry name" value="ARSENICAL RESISTANCE OPERON REPRESSOR ARSR-RELATED"/>
    <property type="match status" value="1"/>
</dbReference>
<dbReference type="InterPro" id="IPR036388">
    <property type="entry name" value="WH-like_DNA-bd_sf"/>
</dbReference>
<dbReference type="SMART" id="SM00418">
    <property type="entry name" value="HTH_ARSR"/>
    <property type="match status" value="1"/>
</dbReference>
<evidence type="ECO:0000313" key="6">
    <source>
        <dbReference type="EMBL" id="GAA2042228.1"/>
    </source>
</evidence>
<organism evidence="6 7">
    <name type="scientific">Agromyces tropicus</name>
    <dbReference type="NCBI Taxonomy" id="555371"/>
    <lineage>
        <taxon>Bacteria</taxon>
        <taxon>Bacillati</taxon>
        <taxon>Actinomycetota</taxon>
        <taxon>Actinomycetes</taxon>
        <taxon>Micrococcales</taxon>
        <taxon>Microbacteriaceae</taxon>
        <taxon>Agromyces</taxon>
    </lineage>
</organism>
<proteinExistence type="predicted"/>
<reference evidence="6 7" key="1">
    <citation type="journal article" date="2019" name="Int. J. Syst. Evol. Microbiol.">
        <title>The Global Catalogue of Microorganisms (GCM) 10K type strain sequencing project: providing services to taxonomists for standard genome sequencing and annotation.</title>
        <authorList>
            <consortium name="The Broad Institute Genomics Platform"/>
            <consortium name="The Broad Institute Genome Sequencing Center for Infectious Disease"/>
            <person name="Wu L."/>
            <person name="Ma J."/>
        </authorList>
    </citation>
    <scope>NUCLEOTIDE SEQUENCE [LARGE SCALE GENOMIC DNA]</scope>
    <source>
        <strain evidence="6 7">JCM 15672</strain>
    </source>
</reference>
<accession>A0ABN2URS7</accession>